<sequence length="325" mass="35995">MLDRFIKKKQLIGTILKIGIAALCIYLLVTKISAANVANALIQIQYSNPLALSLLFIAIILLLGVNLSLETYKWHLFVAPFGVSYFSAFKQVLGGIAGGIVSPNRIGDPIIRSFLLPKKFRVRGLLPATFCTFSQLLATAIFGSIALINMSWKSLPGVPKLVITQLILVFLVVVLIWIAMRFFENRIGKIRFSKALLSVIISLMRYFVFCTELWLIFLVFSREVRFESMFFAIALTFLANSIIPSFSFTELGVRAAGASVFFPMFGIDASIAAMATVLLWVVNIAIPSLPGIMLLSAHGVSLNDLRIFKKEAVEKVMPKGEDDNF</sequence>
<protein>
    <submittedName>
        <fullName evidence="7">Lysylphosphatidylglycerol synthase-like protein</fullName>
    </submittedName>
</protein>
<dbReference type="OrthoDB" id="1121314at2"/>
<evidence type="ECO:0000256" key="3">
    <source>
        <dbReference type="ARBA" id="ARBA00022692"/>
    </source>
</evidence>
<evidence type="ECO:0000256" key="5">
    <source>
        <dbReference type="ARBA" id="ARBA00023136"/>
    </source>
</evidence>
<organism evidence="7 8">
    <name type="scientific">Acetobacteroides hydrogenigenes</name>
    <dbReference type="NCBI Taxonomy" id="979970"/>
    <lineage>
        <taxon>Bacteria</taxon>
        <taxon>Pseudomonadati</taxon>
        <taxon>Bacteroidota</taxon>
        <taxon>Bacteroidia</taxon>
        <taxon>Bacteroidales</taxon>
        <taxon>Rikenellaceae</taxon>
        <taxon>Acetobacteroides</taxon>
    </lineage>
</organism>
<evidence type="ECO:0000256" key="2">
    <source>
        <dbReference type="ARBA" id="ARBA00022475"/>
    </source>
</evidence>
<reference evidence="7 8" key="1">
    <citation type="submission" date="2019-03" db="EMBL/GenBank/DDBJ databases">
        <title>Genomic Encyclopedia of Archaeal and Bacterial Type Strains, Phase II (KMG-II): from individual species to whole genera.</title>
        <authorList>
            <person name="Goeker M."/>
        </authorList>
    </citation>
    <scope>NUCLEOTIDE SEQUENCE [LARGE SCALE GENOMIC DNA]</scope>
    <source>
        <strain evidence="7 8">RL-C</strain>
    </source>
</reference>
<feature type="transmembrane region" description="Helical" evidence="6">
    <location>
        <begin position="229"/>
        <end position="248"/>
    </location>
</feature>
<feature type="transmembrane region" description="Helical" evidence="6">
    <location>
        <begin position="12"/>
        <end position="29"/>
    </location>
</feature>
<evidence type="ECO:0000256" key="6">
    <source>
        <dbReference type="SAM" id="Phobius"/>
    </source>
</evidence>
<feature type="transmembrane region" description="Helical" evidence="6">
    <location>
        <begin position="125"/>
        <end position="150"/>
    </location>
</feature>
<feature type="transmembrane region" description="Helical" evidence="6">
    <location>
        <begin position="49"/>
        <end position="69"/>
    </location>
</feature>
<feature type="transmembrane region" description="Helical" evidence="6">
    <location>
        <begin position="260"/>
        <end position="286"/>
    </location>
</feature>
<keyword evidence="2" id="KW-1003">Cell membrane</keyword>
<evidence type="ECO:0000256" key="1">
    <source>
        <dbReference type="ARBA" id="ARBA00004651"/>
    </source>
</evidence>
<comment type="caution">
    <text evidence="7">The sequence shown here is derived from an EMBL/GenBank/DDBJ whole genome shotgun (WGS) entry which is preliminary data.</text>
</comment>
<gene>
    <name evidence="7" type="ORF">CLV25_101380</name>
</gene>
<feature type="transmembrane region" description="Helical" evidence="6">
    <location>
        <begin position="162"/>
        <end position="183"/>
    </location>
</feature>
<name>A0A4V2RQX8_9BACT</name>
<keyword evidence="4 6" id="KW-1133">Transmembrane helix</keyword>
<comment type="subcellular location">
    <subcellularLocation>
        <location evidence="1">Cell membrane</location>
        <topology evidence="1">Multi-pass membrane protein</topology>
    </subcellularLocation>
</comment>
<accession>A0A4V2RQX8</accession>
<dbReference type="Proteomes" id="UP000294830">
    <property type="component" value="Unassembled WGS sequence"/>
</dbReference>
<evidence type="ECO:0000313" key="8">
    <source>
        <dbReference type="Proteomes" id="UP000294830"/>
    </source>
</evidence>
<dbReference type="RefSeq" id="WP_131837936.1">
    <property type="nucleotide sequence ID" value="NZ_SLWB01000001.1"/>
</dbReference>
<dbReference type="GO" id="GO:0005886">
    <property type="term" value="C:plasma membrane"/>
    <property type="evidence" value="ECO:0007669"/>
    <property type="project" value="UniProtKB-SubCell"/>
</dbReference>
<evidence type="ECO:0000256" key="4">
    <source>
        <dbReference type="ARBA" id="ARBA00022989"/>
    </source>
</evidence>
<keyword evidence="8" id="KW-1185">Reference proteome</keyword>
<keyword evidence="5 6" id="KW-0472">Membrane</keyword>
<dbReference type="InterPro" id="IPR022791">
    <property type="entry name" value="L-PG_synthase/AglD"/>
</dbReference>
<dbReference type="Pfam" id="PF03706">
    <property type="entry name" value="LPG_synthase_TM"/>
    <property type="match status" value="1"/>
</dbReference>
<dbReference type="EMBL" id="SLWB01000001">
    <property type="protein sequence ID" value="TCN73161.1"/>
    <property type="molecule type" value="Genomic_DNA"/>
</dbReference>
<proteinExistence type="predicted"/>
<keyword evidence="3 6" id="KW-0812">Transmembrane</keyword>
<evidence type="ECO:0000313" key="7">
    <source>
        <dbReference type="EMBL" id="TCN73161.1"/>
    </source>
</evidence>
<dbReference type="AlphaFoldDB" id="A0A4V2RQX8"/>
<feature type="transmembrane region" description="Helical" evidence="6">
    <location>
        <begin position="195"/>
        <end position="217"/>
    </location>
</feature>